<protein>
    <submittedName>
        <fullName evidence="1">Uncharacterized protein</fullName>
    </submittedName>
</protein>
<dbReference type="Proteomes" id="UP000183954">
    <property type="component" value="Unassembled WGS sequence"/>
</dbReference>
<evidence type="ECO:0000313" key="1">
    <source>
        <dbReference type="EMBL" id="SHI46021.1"/>
    </source>
</evidence>
<dbReference type="AlphaFoldDB" id="A0A1M6BB95"/>
<reference evidence="2" key="1">
    <citation type="submission" date="2016-11" db="EMBL/GenBank/DDBJ databases">
        <authorList>
            <person name="Varghese N."/>
            <person name="Submissions S."/>
        </authorList>
    </citation>
    <scope>NUCLEOTIDE SEQUENCE [LARGE SCALE GENOMIC DNA]</scope>
    <source>
        <strain evidence="2">DSM 15449</strain>
    </source>
</reference>
<accession>A0A1M6BB95</accession>
<gene>
    <name evidence="1" type="ORF">SAMN02746098_04135</name>
</gene>
<keyword evidence="2" id="KW-1185">Reference proteome</keyword>
<dbReference type="EMBL" id="FQXJ01000018">
    <property type="protein sequence ID" value="SHI46021.1"/>
    <property type="molecule type" value="Genomic_DNA"/>
</dbReference>
<proteinExistence type="predicted"/>
<sequence>MEEASVFVVSLETMEGQSLLMLSLRFFLNRHYPSPSDDLVLKDESLQNRSWPGFRCVLCLRFLCISDYY</sequence>
<name>A0A1M6BB95_9FIRM</name>
<evidence type="ECO:0000313" key="2">
    <source>
        <dbReference type="Proteomes" id="UP000183954"/>
    </source>
</evidence>
<organism evidence="1 2">
    <name type="scientific">Desulfosporosinus lacus DSM 15449</name>
    <dbReference type="NCBI Taxonomy" id="1121420"/>
    <lineage>
        <taxon>Bacteria</taxon>
        <taxon>Bacillati</taxon>
        <taxon>Bacillota</taxon>
        <taxon>Clostridia</taxon>
        <taxon>Eubacteriales</taxon>
        <taxon>Desulfitobacteriaceae</taxon>
        <taxon>Desulfosporosinus</taxon>
    </lineage>
</organism>